<dbReference type="EMBL" id="GBXM01107827">
    <property type="protein sequence ID" value="JAH00750.1"/>
    <property type="molecule type" value="Transcribed_RNA"/>
</dbReference>
<organism evidence="1">
    <name type="scientific">Anguilla anguilla</name>
    <name type="common">European freshwater eel</name>
    <name type="synonym">Muraena anguilla</name>
    <dbReference type="NCBI Taxonomy" id="7936"/>
    <lineage>
        <taxon>Eukaryota</taxon>
        <taxon>Metazoa</taxon>
        <taxon>Chordata</taxon>
        <taxon>Craniata</taxon>
        <taxon>Vertebrata</taxon>
        <taxon>Euteleostomi</taxon>
        <taxon>Actinopterygii</taxon>
        <taxon>Neopterygii</taxon>
        <taxon>Teleostei</taxon>
        <taxon>Anguilliformes</taxon>
        <taxon>Anguillidae</taxon>
        <taxon>Anguilla</taxon>
    </lineage>
</organism>
<evidence type="ECO:0000313" key="1">
    <source>
        <dbReference type="EMBL" id="JAH00750.1"/>
    </source>
</evidence>
<name>A0A0E9P9M5_ANGAN</name>
<reference evidence="1" key="2">
    <citation type="journal article" date="2015" name="Fish Shellfish Immunol.">
        <title>Early steps in the European eel (Anguilla anguilla)-Vibrio vulnificus interaction in the gills: Role of the RtxA13 toxin.</title>
        <authorList>
            <person name="Callol A."/>
            <person name="Pajuelo D."/>
            <person name="Ebbesson L."/>
            <person name="Teles M."/>
            <person name="MacKenzie S."/>
            <person name="Amaro C."/>
        </authorList>
    </citation>
    <scope>NUCLEOTIDE SEQUENCE</scope>
</reference>
<proteinExistence type="predicted"/>
<dbReference type="AlphaFoldDB" id="A0A0E9P9M5"/>
<protein>
    <submittedName>
        <fullName evidence="1">Uncharacterized protein</fullName>
    </submittedName>
</protein>
<sequence length="17" mass="1985">MSRQILSKIKIKNANLK</sequence>
<reference evidence="1" key="1">
    <citation type="submission" date="2014-11" db="EMBL/GenBank/DDBJ databases">
        <authorList>
            <person name="Amaro Gonzalez C."/>
        </authorList>
    </citation>
    <scope>NUCLEOTIDE SEQUENCE</scope>
</reference>
<accession>A0A0E9P9M5</accession>